<evidence type="ECO:0000256" key="1">
    <source>
        <dbReference type="SAM" id="Phobius"/>
    </source>
</evidence>
<keyword evidence="1" id="KW-0812">Transmembrane</keyword>
<keyword evidence="3" id="KW-1185">Reference proteome</keyword>
<reference evidence="2 3" key="1">
    <citation type="submission" date="2024-04" db="EMBL/GenBank/DDBJ databases">
        <title>Phyllosticta paracitricarpa is synonymous to the EU quarantine fungus P. citricarpa based on phylogenomic analyses.</title>
        <authorList>
            <consortium name="Lawrence Berkeley National Laboratory"/>
            <person name="Van Ingen-Buijs V.A."/>
            <person name="Van Westerhoven A.C."/>
            <person name="Haridas S."/>
            <person name="Skiadas P."/>
            <person name="Martin F."/>
            <person name="Groenewald J.Z."/>
            <person name="Crous P.W."/>
            <person name="Seidl M.F."/>
        </authorList>
    </citation>
    <scope>NUCLEOTIDE SEQUENCE [LARGE SCALE GENOMIC DNA]</scope>
    <source>
        <strain evidence="2 3">CBS 123374</strain>
    </source>
</reference>
<gene>
    <name evidence="2" type="ORF">HDK90DRAFT_507135</name>
</gene>
<keyword evidence="1" id="KW-1133">Transmembrane helix</keyword>
<keyword evidence="1" id="KW-0472">Membrane</keyword>
<dbReference type="Proteomes" id="UP001492380">
    <property type="component" value="Unassembled WGS sequence"/>
</dbReference>
<evidence type="ECO:0000313" key="2">
    <source>
        <dbReference type="EMBL" id="KAK8247472.1"/>
    </source>
</evidence>
<accession>A0ABR1Z4Y7</accession>
<organism evidence="2 3">
    <name type="scientific">Phyllosticta capitalensis</name>
    <dbReference type="NCBI Taxonomy" id="121624"/>
    <lineage>
        <taxon>Eukaryota</taxon>
        <taxon>Fungi</taxon>
        <taxon>Dikarya</taxon>
        <taxon>Ascomycota</taxon>
        <taxon>Pezizomycotina</taxon>
        <taxon>Dothideomycetes</taxon>
        <taxon>Dothideomycetes incertae sedis</taxon>
        <taxon>Botryosphaeriales</taxon>
        <taxon>Phyllostictaceae</taxon>
        <taxon>Phyllosticta</taxon>
    </lineage>
</organism>
<name>A0ABR1Z4Y7_9PEZI</name>
<sequence length="157" mass="17631">MDTYKEVNLLDDIELHSHGSNSTPSIDDSEAARLYPKPTLRRRMATCWHKSLRPRSWWTPKAKVWTCRIISIIVILGIIAGFVVGIRQGVLEDEAKAKKHEMHHKQVEFIADRVGPFPTNGLLAKQDAAMLPLSQLLVVPLPSPSPSLRPQHSLVSQ</sequence>
<proteinExistence type="predicted"/>
<feature type="transmembrane region" description="Helical" evidence="1">
    <location>
        <begin position="65"/>
        <end position="86"/>
    </location>
</feature>
<dbReference type="EMBL" id="JBBWRZ010000001">
    <property type="protein sequence ID" value="KAK8247472.1"/>
    <property type="molecule type" value="Genomic_DNA"/>
</dbReference>
<evidence type="ECO:0000313" key="3">
    <source>
        <dbReference type="Proteomes" id="UP001492380"/>
    </source>
</evidence>
<protein>
    <submittedName>
        <fullName evidence="2">Uncharacterized protein</fullName>
    </submittedName>
</protein>
<comment type="caution">
    <text evidence="2">The sequence shown here is derived from an EMBL/GenBank/DDBJ whole genome shotgun (WGS) entry which is preliminary data.</text>
</comment>